<proteinExistence type="predicted"/>
<evidence type="ECO:0000313" key="3">
    <source>
        <dbReference type="EMBL" id="TNM65994.1"/>
    </source>
</evidence>
<protein>
    <recommendedName>
        <fullName evidence="5">DUF2946 domain-containing protein</fullName>
    </recommendedName>
</protein>
<reference evidence="3 4" key="1">
    <citation type="submission" date="2019-06" db="EMBL/GenBank/DDBJ databases">
        <title>The draft genome of Rhizobium smilacinae PTYR-5.</title>
        <authorList>
            <person name="Liu L."/>
            <person name="Li L."/>
            <person name="Zhang X."/>
        </authorList>
    </citation>
    <scope>NUCLEOTIDE SEQUENCE [LARGE SCALE GENOMIC DNA]</scope>
    <source>
        <strain evidence="3 4">PTYR-5</strain>
    </source>
</reference>
<evidence type="ECO:0000256" key="2">
    <source>
        <dbReference type="SAM" id="SignalP"/>
    </source>
</evidence>
<keyword evidence="2" id="KW-0732">Signal</keyword>
<gene>
    <name evidence="3" type="ORF">FHP24_07160</name>
</gene>
<dbReference type="OrthoDB" id="8304754at2"/>
<organism evidence="3 4">
    <name type="scientific">Aliirhizobium smilacinae</name>
    <dbReference type="NCBI Taxonomy" id="1395944"/>
    <lineage>
        <taxon>Bacteria</taxon>
        <taxon>Pseudomonadati</taxon>
        <taxon>Pseudomonadota</taxon>
        <taxon>Alphaproteobacteria</taxon>
        <taxon>Hyphomicrobiales</taxon>
        <taxon>Rhizobiaceae</taxon>
        <taxon>Aliirhizobium</taxon>
    </lineage>
</organism>
<accession>A0A5C4XTI4</accession>
<feature type="chain" id="PRO_5023043256" description="DUF2946 domain-containing protein" evidence="2">
    <location>
        <begin position="24"/>
        <end position="130"/>
    </location>
</feature>
<evidence type="ECO:0000256" key="1">
    <source>
        <dbReference type="SAM" id="MobiDB-lite"/>
    </source>
</evidence>
<feature type="signal peptide" evidence="2">
    <location>
        <begin position="1"/>
        <end position="23"/>
    </location>
</feature>
<dbReference type="RefSeq" id="WP_139674861.1">
    <property type="nucleotide sequence ID" value="NZ_VDMN01000001.1"/>
</dbReference>
<feature type="region of interest" description="Disordered" evidence="1">
    <location>
        <begin position="110"/>
        <end position="130"/>
    </location>
</feature>
<evidence type="ECO:0000313" key="4">
    <source>
        <dbReference type="Proteomes" id="UP000311605"/>
    </source>
</evidence>
<evidence type="ECO:0008006" key="5">
    <source>
        <dbReference type="Google" id="ProtNLM"/>
    </source>
</evidence>
<dbReference type="EMBL" id="VDMN01000001">
    <property type="protein sequence ID" value="TNM65994.1"/>
    <property type="molecule type" value="Genomic_DNA"/>
</dbReference>
<dbReference type="AlphaFoldDB" id="A0A5C4XTI4"/>
<dbReference type="Proteomes" id="UP000311605">
    <property type="component" value="Unassembled WGS sequence"/>
</dbReference>
<sequence length="130" mass="13651">MKQFAAMMMFAAWLLYGAMPAMATMPINGKSMDAGTVMADHVMPGHSGHGDVAVKKVHSGQPDNIQQPCPHEGESGKTTCVAPFCSACLVIPPHIVFTETGRFVHPHRAPDAGPSIIVSGPAPLTPPPRA</sequence>
<name>A0A5C4XTI4_9HYPH</name>
<keyword evidence="4" id="KW-1185">Reference proteome</keyword>
<comment type="caution">
    <text evidence="3">The sequence shown here is derived from an EMBL/GenBank/DDBJ whole genome shotgun (WGS) entry which is preliminary data.</text>
</comment>